<dbReference type="EMBL" id="CP079956">
    <property type="protein sequence ID" value="QYA34055.1"/>
    <property type="molecule type" value="Genomic_DNA"/>
</dbReference>
<keyword evidence="1" id="KW-0175">Coiled coil</keyword>
<evidence type="ECO:0000256" key="2">
    <source>
        <dbReference type="SAM" id="MobiDB-lite"/>
    </source>
</evidence>
<proteinExistence type="predicted"/>
<keyword evidence="3" id="KW-0812">Transmembrane</keyword>
<dbReference type="AlphaFoldDB" id="A0AAT9PAN9"/>
<feature type="compositionally biased region" description="Basic and acidic residues" evidence="2">
    <location>
        <begin position="1"/>
        <end position="32"/>
    </location>
</feature>
<geneLocation type="plasmid" evidence="4">
    <name>p19Msa1047_11</name>
</geneLocation>
<feature type="region of interest" description="Disordered" evidence="2">
    <location>
        <begin position="1"/>
        <end position="46"/>
    </location>
</feature>
<name>A0AAT9PAN9_9STAP</name>
<feature type="transmembrane region" description="Helical" evidence="3">
    <location>
        <begin position="77"/>
        <end position="97"/>
    </location>
</feature>
<keyword evidence="3" id="KW-0472">Membrane</keyword>
<protein>
    <submittedName>
        <fullName evidence="4">Uncharacterized protein</fullName>
    </submittedName>
</protein>
<gene>
    <name evidence="4" type="ORF">KYI10_11695</name>
</gene>
<accession>A0AAT9PAN9</accession>
<feature type="compositionally biased region" description="Basic residues" evidence="2">
    <location>
        <begin position="33"/>
        <end position="45"/>
    </location>
</feature>
<sequence length="392" mass="45604">MDKESLLSKNNKDLTKEEKKEKKRIKKEERTKARQRRKNKRRKVKDTKENFYTLGGRFGDRDPRTKGGIRTLYIRKLTNILLISGLILLIIQVARMVDYQTNNSTPVGTDITFEKSGATVKISDIWTDKKREVTVVKLKYSNKAREVLSLSGDKYNLYFLHTTRHKPDIEMKYGLLGSEGDGYLFIKGKLDKRAYEIVMANALEVIYEDNKDKRSIDIKKLQDKAIEETISNASYTEAKQESIFNKMFQSNKKAPKNDIINFRINAFSENTKVYDGSFLTKDGDIDYGKVVSKTSLSHAVKKLEETLKNEKLERQSYTVSLEEYKDRLKRDKDNKDAADSVKRITKNIEEKDELIEALEKEIDVYKNASFSKDNFGNMQEKFKYFDKQKAGY</sequence>
<keyword evidence="4" id="KW-0614">Plasmid</keyword>
<evidence type="ECO:0000256" key="3">
    <source>
        <dbReference type="SAM" id="Phobius"/>
    </source>
</evidence>
<organism evidence="4">
    <name type="scientific">Macrococcus psychrotolerans</name>
    <dbReference type="NCBI Taxonomy" id="3039389"/>
    <lineage>
        <taxon>Bacteria</taxon>
        <taxon>Bacillati</taxon>
        <taxon>Bacillota</taxon>
        <taxon>Bacilli</taxon>
        <taxon>Bacillales</taxon>
        <taxon>Staphylococcaceae</taxon>
        <taxon>Macrococcus</taxon>
    </lineage>
</organism>
<evidence type="ECO:0000313" key="4">
    <source>
        <dbReference type="EMBL" id="QYA34055.1"/>
    </source>
</evidence>
<keyword evidence="3" id="KW-1133">Transmembrane helix</keyword>
<reference evidence="4" key="1">
    <citation type="submission" date="2024-06" db="EMBL/GenBank/DDBJ databases">
        <title>Prevalence and characterization of methicillin-resistant Macrococcus spp. in food producing animals and meat in Switzerland in 2019.</title>
        <authorList>
            <person name="Keller J.E."/>
            <person name="Schwendener S."/>
            <person name="Neuenschwander J."/>
            <person name="Overesch G."/>
            <person name="Perreten V."/>
        </authorList>
    </citation>
    <scope>NUCLEOTIDE SEQUENCE</scope>
    <source>
        <strain evidence="4">19Msa1099</strain>
        <plasmid evidence="4">p19Msa1047_11</plasmid>
    </source>
</reference>
<feature type="coiled-coil region" evidence="1">
    <location>
        <begin position="293"/>
        <end position="368"/>
    </location>
</feature>
<evidence type="ECO:0000256" key="1">
    <source>
        <dbReference type="SAM" id="Coils"/>
    </source>
</evidence>